<reference evidence="2 3" key="1">
    <citation type="journal article" date="1999" name="Science">
        <title>Genome sequence of the radioresistant bacterium Deinococcus radiodurans R1.</title>
        <authorList>
            <person name="White O."/>
            <person name="Eisen J.A."/>
            <person name="Heidelberg J.F."/>
            <person name="Hickey E.K."/>
            <person name="Peterson J.D."/>
            <person name="Dodson R.J."/>
            <person name="Haft D.H."/>
            <person name="Gwinn M.L."/>
            <person name="Nelson W.C."/>
            <person name="Richardson D.L."/>
            <person name="Moffat K.S."/>
            <person name="Qin H."/>
            <person name="Jiang L."/>
            <person name="Pamphile W."/>
            <person name="Crosby M."/>
            <person name="Shen M."/>
            <person name="Vamathevan J.J."/>
            <person name="Lam P."/>
            <person name="McDonald L."/>
            <person name="Utterback T."/>
            <person name="Zalewski C."/>
            <person name="Makarova K.S."/>
            <person name="Aravind L."/>
            <person name="Daly M.J."/>
            <person name="Minton K.W."/>
            <person name="Fleischmann R.D."/>
            <person name="Ketchum K.A."/>
            <person name="Nelson K.E."/>
            <person name="Salzberg S."/>
            <person name="Smith H.O."/>
            <person name="Venter J.C."/>
            <person name="Fraser C.M."/>
        </authorList>
    </citation>
    <scope>NUCLEOTIDE SEQUENCE [LARGE SCALE GENOMIC DNA]</scope>
    <source>
        <strain evidence="3">ATCC 13939 / DSM 20539 / JCM 16871 / LMG 4051 / NBRC 15346 / NCIMB 9279 / R1 / VKM B-1422</strain>
    </source>
</reference>
<feature type="region of interest" description="Disordered" evidence="1">
    <location>
        <begin position="1"/>
        <end position="51"/>
    </location>
</feature>
<dbReference type="RefSeq" id="WP_010887759.1">
    <property type="nucleotide sequence ID" value="NC_001263.1"/>
</dbReference>
<dbReference type="HOGENOM" id="CLU_914383_0_0_0"/>
<organism evidence="2 3">
    <name type="scientific">Deinococcus radiodurans (strain ATCC 13939 / DSM 20539 / JCM 16871 / CCUG 27074 / LMG 4051 / NBRC 15346 / NCIMB 9279 / VKM B-1422 / R1)</name>
    <dbReference type="NCBI Taxonomy" id="243230"/>
    <lineage>
        <taxon>Bacteria</taxon>
        <taxon>Thermotogati</taxon>
        <taxon>Deinococcota</taxon>
        <taxon>Deinococci</taxon>
        <taxon>Deinococcales</taxon>
        <taxon>Deinococcaceae</taxon>
        <taxon>Deinococcus</taxon>
    </lineage>
</organism>
<dbReference type="OrthoDB" id="58713at2"/>
<feature type="compositionally biased region" description="Basic and acidic residues" evidence="1">
    <location>
        <begin position="1"/>
        <end position="15"/>
    </location>
</feature>
<gene>
    <name evidence="2" type="ordered locus">DR_1116</name>
</gene>
<feature type="compositionally biased region" description="Polar residues" evidence="1">
    <location>
        <begin position="16"/>
        <end position="28"/>
    </location>
</feature>
<dbReference type="PaxDb" id="243230-DR_1116"/>
<dbReference type="Proteomes" id="UP000002524">
    <property type="component" value="Chromosome 1"/>
</dbReference>
<dbReference type="PATRIC" id="fig|243230.17.peg.1312"/>
<dbReference type="KEGG" id="dra:DR_1116"/>
<dbReference type="GeneID" id="69517362"/>
<evidence type="ECO:0000313" key="3">
    <source>
        <dbReference type="Proteomes" id="UP000002524"/>
    </source>
</evidence>
<evidence type="ECO:0000256" key="1">
    <source>
        <dbReference type="SAM" id="MobiDB-lite"/>
    </source>
</evidence>
<dbReference type="EnsemblBacteria" id="AAF10692">
    <property type="protein sequence ID" value="AAF10692"/>
    <property type="gene ID" value="DR_1116"/>
</dbReference>
<evidence type="ECO:0000313" key="2">
    <source>
        <dbReference type="EMBL" id="AAF10692.1"/>
    </source>
</evidence>
<accession>Q9RVB3</accession>
<protein>
    <submittedName>
        <fullName evidence="2">Uncharacterized protein</fullName>
    </submittedName>
</protein>
<dbReference type="InParanoid" id="Q9RVB3"/>
<keyword evidence="3" id="KW-1185">Reference proteome</keyword>
<feature type="compositionally biased region" description="Basic and acidic residues" evidence="1">
    <location>
        <begin position="33"/>
        <end position="51"/>
    </location>
</feature>
<sequence>MLRKEARSRVPESKESSPTASSAGQSKTRSPRRPREALSKEKPSPERLSERLVADRKVRAVAQAGSYGSELAWSGSIPTFITFERGLLSAHSETRSGVTVHRYTYEQLESWRDWEMARPEAPVALLATARVAYDPTGFFGRIQRTLWNLSEAQLAEYRSELLFGAAERHRIAIETYTGAGHGPREQLLALAEARDIAVKLLYPALLTHIERWPEYEIRLPHAWRASAGLRFPKAIYHLDQLYGFGGEAEAKRMLVATRGLGLVEQEKRARAAVQAGYYDGAVRFLRDETARVARTDLERWAHLSSARRDKLGILLGVTRSPLGPGALDLVRELLDEVREGR</sequence>
<dbReference type="EMBL" id="AE000513">
    <property type="protein sequence ID" value="AAF10692.1"/>
    <property type="molecule type" value="Genomic_DNA"/>
</dbReference>
<dbReference type="PIR" id="C75436">
    <property type="entry name" value="C75436"/>
</dbReference>
<name>Q9RVB3_DEIRA</name>
<dbReference type="AlphaFoldDB" id="Q9RVB3"/>
<proteinExistence type="predicted"/>